<dbReference type="PROSITE" id="PS50969">
    <property type="entry name" value="FCP1"/>
    <property type="match status" value="1"/>
</dbReference>
<sequence>MTKTEEKTRDQDRDHTKEAKKEEDAEPSRTSLPASVPVPTISSIHIAKDLMNEAVLELRMSWSGKMFELKVPEQDRIWDLKNLIWSLTEVPLERIKLIGLTTTKAGTGLEDSVVIKSLGLKSGKKFMMLGTSVENSFKDPTRLQQKEIIDDFDIDYSSAQIPPHEDPRNQRKIKETFEKLQINIINPPRPGKKLLVLDLDYTLVDTKPLISGSLPPLECARPNLHSFLQRVYQAYDLVIWSQTSWRWLESKLTELGMLGDEAERMGFRICCTLDRGSMFTVFGEKDGKEYKRSNQFSPANTIHIDDLSRNFACNPREGLKIKAYKSAEAVAAEAAGGSNTSTGEEHGEPRRKRDKELDRLGGYLMALSRSDNFRRDVDHNRDWPAYRRLDKQKQLPPDGNFR</sequence>
<evidence type="ECO:0000313" key="4">
    <source>
        <dbReference type="EMBL" id="CED82197.1"/>
    </source>
</evidence>
<protein>
    <submittedName>
        <fullName evidence="4">TFIIF-interacting CTD phosphatase, including NLI-interacting factor (Involved in RNA polymerase II regulation)</fullName>
    </submittedName>
</protein>
<dbReference type="EMBL" id="LN483124">
    <property type="protein sequence ID" value="CED82197.1"/>
    <property type="molecule type" value="Genomic_DNA"/>
</dbReference>
<evidence type="ECO:0000259" key="3">
    <source>
        <dbReference type="PROSITE" id="PS50969"/>
    </source>
</evidence>
<accession>A0A0F7SJF7</accession>
<feature type="domain" description="FCP1 homology" evidence="3">
    <location>
        <begin position="188"/>
        <end position="346"/>
    </location>
</feature>
<dbReference type="PROSITE" id="PS50053">
    <property type="entry name" value="UBIQUITIN_2"/>
    <property type="match status" value="1"/>
</dbReference>
<dbReference type="SMART" id="SM00577">
    <property type="entry name" value="CPDc"/>
    <property type="match status" value="1"/>
</dbReference>
<feature type="region of interest" description="Disordered" evidence="1">
    <location>
        <begin position="1"/>
        <end position="36"/>
    </location>
</feature>
<feature type="domain" description="Ubiquitin-like" evidence="2">
    <location>
        <begin position="54"/>
        <end position="129"/>
    </location>
</feature>
<dbReference type="InterPro" id="IPR036412">
    <property type="entry name" value="HAD-like_sf"/>
</dbReference>
<dbReference type="InterPro" id="IPR029071">
    <property type="entry name" value="Ubiquitin-like_domsf"/>
</dbReference>
<dbReference type="Pfam" id="PF03031">
    <property type="entry name" value="NIF"/>
    <property type="match status" value="1"/>
</dbReference>
<reference evidence="4" key="1">
    <citation type="submission" date="2014-08" db="EMBL/GenBank/DDBJ databases">
        <authorList>
            <person name="Sharma Rahul"/>
            <person name="Thines Marco"/>
        </authorList>
    </citation>
    <scope>NUCLEOTIDE SEQUENCE</scope>
</reference>
<dbReference type="GO" id="GO:0005634">
    <property type="term" value="C:nucleus"/>
    <property type="evidence" value="ECO:0007669"/>
    <property type="project" value="TreeGrafter"/>
</dbReference>
<name>A0A0F7SJF7_PHARH</name>
<dbReference type="InterPro" id="IPR051658">
    <property type="entry name" value="UBLCP1"/>
</dbReference>
<dbReference type="Gene3D" id="3.10.20.90">
    <property type="entry name" value="Phosphatidylinositol 3-kinase Catalytic Subunit, Chain A, domain 1"/>
    <property type="match status" value="1"/>
</dbReference>
<dbReference type="PANTHER" id="PTHR48493">
    <property type="entry name" value="UBIQUITIN-LIKE DOMAIN-CONTAINING CTD PHOSPHATASE 1"/>
    <property type="match status" value="1"/>
</dbReference>
<dbReference type="InterPro" id="IPR023214">
    <property type="entry name" value="HAD_sf"/>
</dbReference>
<feature type="compositionally biased region" description="Basic and acidic residues" evidence="1">
    <location>
        <begin position="1"/>
        <end position="27"/>
    </location>
</feature>
<dbReference type="InterPro" id="IPR000626">
    <property type="entry name" value="Ubiquitin-like_dom"/>
</dbReference>
<dbReference type="GO" id="GO:0004722">
    <property type="term" value="F:protein serine/threonine phosphatase activity"/>
    <property type="evidence" value="ECO:0007669"/>
    <property type="project" value="TreeGrafter"/>
</dbReference>
<dbReference type="SUPFAM" id="SSF56784">
    <property type="entry name" value="HAD-like"/>
    <property type="match status" value="1"/>
</dbReference>
<feature type="region of interest" description="Disordered" evidence="1">
    <location>
        <begin position="333"/>
        <end position="357"/>
    </location>
</feature>
<dbReference type="SMART" id="SM00213">
    <property type="entry name" value="UBQ"/>
    <property type="match status" value="1"/>
</dbReference>
<dbReference type="InterPro" id="IPR004274">
    <property type="entry name" value="FCP1_dom"/>
</dbReference>
<dbReference type="AlphaFoldDB" id="A0A0F7SJF7"/>
<dbReference type="Gene3D" id="3.40.50.1000">
    <property type="entry name" value="HAD superfamily/HAD-like"/>
    <property type="match status" value="1"/>
</dbReference>
<feature type="compositionally biased region" description="Basic and acidic residues" evidence="1">
    <location>
        <begin position="375"/>
        <end position="393"/>
    </location>
</feature>
<dbReference type="PANTHER" id="PTHR48493:SF1">
    <property type="entry name" value="UBIQUITIN-LIKE DOMAIN-CONTAINING CTD PHOSPHATASE 1"/>
    <property type="match status" value="1"/>
</dbReference>
<organism evidence="4">
    <name type="scientific">Phaffia rhodozyma</name>
    <name type="common">Yeast</name>
    <name type="synonym">Xanthophyllomyces dendrorhous</name>
    <dbReference type="NCBI Taxonomy" id="264483"/>
    <lineage>
        <taxon>Eukaryota</taxon>
        <taxon>Fungi</taxon>
        <taxon>Dikarya</taxon>
        <taxon>Basidiomycota</taxon>
        <taxon>Agaricomycotina</taxon>
        <taxon>Tremellomycetes</taxon>
        <taxon>Cystofilobasidiales</taxon>
        <taxon>Mrakiaceae</taxon>
        <taxon>Phaffia</taxon>
    </lineage>
</organism>
<dbReference type="SUPFAM" id="SSF54236">
    <property type="entry name" value="Ubiquitin-like"/>
    <property type="match status" value="1"/>
</dbReference>
<evidence type="ECO:0000259" key="2">
    <source>
        <dbReference type="PROSITE" id="PS50053"/>
    </source>
</evidence>
<feature type="region of interest" description="Disordered" evidence="1">
    <location>
        <begin position="375"/>
        <end position="402"/>
    </location>
</feature>
<proteinExistence type="predicted"/>
<evidence type="ECO:0000256" key="1">
    <source>
        <dbReference type="SAM" id="MobiDB-lite"/>
    </source>
</evidence>
<dbReference type="GO" id="GO:0090364">
    <property type="term" value="P:regulation of proteasome assembly"/>
    <property type="evidence" value="ECO:0007669"/>
    <property type="project" value="InterPro"/>
</dbReference>